<organism evidence="5 6">
    <name type="scientific">Brassica oleracea var. oleracea</name>
    <dbReference type="NCBI Taxonomy" id="109376"/>
    <lineage>
        <taxon>Eukaryota</taxon>
        <taxon>Viridiplantae</taxon>
        <taxon>Streptophyta</taxon>
        <taxon>Embryophyta</taxon>
        <taxon>Tracheophyta</taxon>
        <taxon>Spermatophyta</taxon>
        <taxon>Magnoliopsida</taxon>
        <taxon>eudicotyledons</taxon>
        <taxon>Gunneridae</taxon>
        <taxon>Pentapetalae</taxon>
        <taxon>rosids</taxon>
        <taxon>malvids</taxon>
        <taxon>Brassicales</taxon>
        <taxon>Brassicaceae</taxon>
        <taxon>Brassiceae</taxon>
        <taxon>Brassica</taxon>
    </lineage>
</organism>
<keyword evidence="2" id="KW-0430">Lectin</keyword>
<comment type="similarity">
    <text evidence="1">Belongs to the jacalin lectin family.</text>
</comment>
<evidence type="ECO:0000256" key="2">
    <source>
        <dbReference type="ARBA" id="ARBA00022734"/>
    </source>
</evidence>
<dbReference type="PANTHER" id="PTHR47293">
    <property type="entry name" value="JACALIN-RELATED LECTIN 3"/>
    <property type="match status" value="1"/>
</dbReference>
<evidence type="ECO:0000259" key="4">
    <source>
        <dbReference type="PROSITE" id="PS51752"/>
    </source>
</evidence>
<dbReference type="Proteomes" id="UP000032141">
    <property type="component" value="Chromosome C6"/>
</dbReference>
<dbReference type="HOGENOM" id="CLU_011922_0_0_1"/>
<dbReference type="InterPro" id="IPR001229">
    <property type="entry name" value="Jacalin-like_lectin_dom"/>
</dbReference>
<name>A0A0D3CRG3_BRAOL</name>
<dbReference type="AlphaFoldDB" id="A0A0D3CRG3"/>
<feature type="domain" description="Jacalin-type lectin" evidence="4">
    <location>
        <begin position="428"/>
        <end position="571"/>
    </location>
</feature>
<keyword evidence="6" id="KW-1185">Reference proteome</keyword>
<dbReference type="STRING" id="109376.A0A0D3CRG3"/>
<feature type="region of interest" description="Disordered" evidence="3">
    <location>
        <begin position="410"/>
        <end position="433"/>
    </location>
</feature>
<protein>
    <recommendedName>
        <fullName evidence="4">Jacalin-type lectin domain-containing protein</fullName>
    </recommendedName>
</protein>
<dbReference type="Gene3D" id="2.100.10.30">
    <property type="entry name" value="Jacalin-like lectin domain"/>
    <property type="match status" value="4"/>
</dbReference>
<feature type="compositionally biased region" description="Low complexity" evidence="3">
    <location>
        <begin position="576"/>
        <end position="643"/>
    </location>
</feature>
<dbReference type="Pfam" id="PF01419">
    <property type="entry name" value="Jacalin"/>
    <property type="match status" value="4"/>
</dbReference>
<feature type="region of interest" description="Disordered" evidence="3">
    <location>
        <begin position="128"/>
        <end position="277"/>
    </location>
</feature>
<reference evidence="5" key="2">
    <citation type="submission" date="2015-03" db="UniProtKB">
        <authorList>
            <consortium name="EnsemblPlants"/>
        </authorList>
    </citation>
    <scope>IDENTIFICATION</scope>
</reference>
<feature type="compositionally biased region" description="Gly residues" evidence="3">
    <location>
        <begin position="156"/>
        <end position="173"/>
    </location>
</feature>
<sequence length="790" mass="82002">MSWDDGTHAKVNRVQLTFDDVIRSIEVEYEGTNVQPQRRGTVGTNSDEFTLSSDEFITRVAGYYRTTFSGDVITALLFRTNKKTYGPYGNLTRNFFSADAPRNNQIAGFLGNSGSALNSINVHFAPIPPPGSIKPKPVGPGTGDAGSGQPASPGTGDAGGGPKPGGPGTGENGAGTKPSGPGTGENGAGTKPNDLGTGADGEGTKPGGSGTGEDGAGTKPGGLETGEDGAGTKPGGHGTGEDGAGTKPVGSGTGNDGGGPRPVIPGKMGPLGGDKGNEFDDVGFDGVKKITVGADEFSVTYIKIEYIKDGKVEIREHGTNRGQLKEFSVDYPNDNIVAVGGSYDHIFTYDTTLIKSLYFTTSRGFTSPLFGEKTGTDFEFQGENRGKLLGFHGRAGYAIDAIGAYFHTGSQGGEGGDPSKGGPKPVVPVKMGPLGGDRGNEFNDVGFDGVKRVAVAADEFSVTYIKIEYVKDGKVEIREHGTSRGQVKEFSVDYPNDNFTAVGGSYDHIFTYDTTLITSLYLTTSRGFTSPLFGEMKGTEFEFKGENGEKLIGFHGRAGHAIDAIGAYFDTGSKPGGDSNSGKGTDSGSSTKDSGKGTDSGSSTKDSGKGTDSGSSTKDSGKGTDSGSSTQDSGKGSDSGSSTQRLEAQGGKGGNQWDDGGDYDGVTKIHVAVGRGIEQISFEYVKNGQTKEGPARGVRGRRSTIGTFEISHPNEYLISVKGWSDSSNKIAGIQFKTNTKTSKYYGFEKLPGEESTDILLEVKDKKIVGFHGFADSHVNALGAYIAPAAN</sequence>
<dbReference type="EnsemblPlants" id="Bo6g040050.1">
    <property type="protein sequence ID" value="Bo6g040050.1"/>
    <property type="gene ID" value="Bo6g040050"/>
</dbReference>
<dbReference type="GO" id="GO:0030246">
    <property type="term" value="F:carbohydrate binding"/>
    <property type="evidence" value="ECO:0007669"/>
    <property type="project" value="UniProtKB-KW"/>
</dbReference>
<feature type="domain" description="Jacalin-type lectin" evidence="4">
    <location>
        <begin position="265"/>
        <end position="408"/>
    </location>
</feature>
<feature type="compositionally biased region" description="Gly residues" evidence="3">
    <location>
        <begin position="251"/>
        <end position="260"/>
    </location>
</feature>
<dbReference type="InterPro" id="IPR036404">
    <property type="entry name" value="Jacalin-like_lectin_dom_sf"/>
</dbReference>
<feature type="compositionally biased region" description="Gly residues" evidence="3">
    <location>
        <begin position="198"/>
        <end position="243"/>
    </location>
</feature>
<evidence type="ECO:0000313" key="5">
    <source>
        <dbReference type="EnsemblPlants" id="Bo6g040050.1"/>
    </source>
</evidence>
<dbReference type="OMA" id="DEFSVTY"/>
<dbReference type="InterPro" id="IPR033734">
    <property type="entry name" value="Jacalin-like_lectin_dom_plant"/>
</dbReference>
<evidence type="ECO:0000256" key="1">
    <source>
        <dbReference type="ARBA" id="ARBA00006568"/>
    </source>
</evidence>
<feature type="compositionally biased region" description="Low complexity" evidence="3">
    <location>
        <begin position="420"/>
        <end position="432"/>
    </location>
</feature>
<evidence type="ECO:0000256" key="3">
    <source>
        <dbReference type="SAM" id="MobiDB-lite"/>
    </source>
</evidence>
<dbReference type="SMART" id="SM00915">
    <property type="entry name" value="Jacalin"/>
    <property type="match status" value="4"/>
</dbReference>
<dbReference type="Gramene" id="Bo6g040050.1">
    <property type="protein sequence ID" value="Bo6g040050.1"/>
    <property type="gene ID" value="Bo6g040050"/>
</dbReference>
<evidence type="ECO:0000313" key="6">
    <source>
        <dbReference type="Proteomes" id="UP000032141"/>
    </source>
</evidence>
<feature type="region of interest" description="Disordered" evidence="3">
    <location>
        <begin position="573"/>
        <end position="662"/>
    </location>
</feature>
<dbReference type="FunFam" id="2.100.10.30:FF:000001">
    <property type="entry name" value="Jacalin-related lectin 33"/>
    <property type="match status" value="3"/>
</dbReference>
<dbReference type="PANTHER" id="PTHR47293:SF10">
    <property type="entry name" value="JACALIN-TYPE LECTIN DOMAIN-CONTAINING PROTEIN"/>
    <property type="match status" value="1"/>
</dbReference>
<reference evidence="5 6" key="1">
    <citation type="journal article" date="2014" name="Genome Biol.">
        <title>Transcriptome and methylome profiling reveals relics of genome dominance in the mesopolyploid Brassica oleracea.</title>
        <authorList>
            <person name="Parkin I.A."/>
            <person name="Koh C."/>
            <person name="Tang H."/>
            <person name="Robinson S.J."/>
            <person name="Kagale S."/>
            <person name="Clarke W.E."/>
            <person name="Town C.D."/>
            <person name="Nixon J."/>
            <person name="Krishnakumar V."/>
            <person name="Bidwell S.L."/>
            <person name="Denoeud F."/>
            <person name="Belcram H."/>
            <person name="Links M.G."/>
            <person name="Just J."/>
            <person name="Clarke C."/>
            <person name="Bender T."/>
            <person name="Huebert T."/>
            <person name="Mason A.S."/>
            <person name="Pires J.C."/>
            <person name="Barker G."/>
            <person name="Moore J."/>
            <person name="Walley P.G."/>
            <person name="Manoli S."/>
            <person name="Batley J."/>
            <person name="Edwards D."/>
            <person name="Nelson M.N."/>
            <person name="Wang X."/>
            <person name="Paterson A.H."/>
            <person name="King G."/>
            <person name="Bancroft I."/>
            <person name="Chalhoub B."/>
            <person name="Sharpe A.G."/>
        </authorList>
    </citation>
    <scope>NUCLEOTIDE SEQUENCE</scope>
    <source>
        <strain evidence="5 6">cv. TO1000</strain>
    </source>
</reference>
<dbReference type="eggNOG" id="ENOG502RYEU">
    <property type="taxonomic scope" value="Eukaryota"/>
</dbReference>
<dbReference type="SUPFAM" id="SSF51101">
    <property type="entry name" value="Mannose-binding lectins"/>
    <property type="match status" value="4"/>
</dbReference>
<accession>A0A0D3CRG3</accession>
<dbReference type="PROSITE" id="PS51752">
    <property type="entry name" value="JACALIN_LECTIN"/>
    <property type="match status" value="4"/>
</dbReference>
<feature type="compositionally biased region" description="Gly residues" evidence="3">
    <location>
        <begin position="410"/>
        <end position="419"/>
    </location>
</feature>
<dbReference type="CDD" id="cd09612">
    <property type="entry name" value="Jacalin"/>
    <property type="match status" value="4"/>
</dbReference>
<feature type="domain" description="Jacalin-type lectin" evidence="4">
    <location>
        <begin position="1"/>
        <end position="126"/>
    </location>
</feature>
<proteinExistence type="inferred from homology"/>
<feature type="domain" description="Jacalin-type lectin" evidence="4">
    <location>
        <begin position="643"/>
        <end position="787"/>
    </location>
</feature>